<evidence type="ECO:0000256" key="4">
    <source>
        <dbReference type="ARBA" id="ARBA00022692"/>
    </source>
</evidence>
<dbReference type="InterPro" id="IPR020966">
    <property type="entry name" value="ALMT"/>
</dbReference>
<feature type="transmembrane region" description="Helical" evidence="9">
    <location>
        <begin position="80"/>
        <end position="99"/>
    </location>
</feature>
<dbReference type="GO" id="GO:0034220">
    <property type="term" value="P:monoatomic ion transmembrane transport"/>
    <property type="evidence" value="ECO:0007669"/>
    <property type="project" value="UniProtKB-KW"/>
</dbReference>
<feature type="transmembrane region" description="Helical" evidence="9">
    <location>
        <begin position="204"/>
        <end position="226"/>
    </location>
</feature>
<reference evidence="10 11" key="1">
    <citation type="submission" date="2024-01" db="EMBL/GenBank/DDBJ databases">
        <authorList>
            <person name="Waweru B."/>
        </authorList>
    </citation>
    <scope>NUCLEOTIDE SEQUENCE [LARGE SCALE GENOMIC DNA]</scope>
</reference>
<evidence type="ECO:0000256" key="6">
    <source>
        <dbReference type="ARBA" id="ARBA00023065"/>
    </source>
</evidence>
<name>A0AAV1RDJ9_9ROSI</name>
<organism evidence="10 11">
    <name type="scientific">Dovyalis caffra</name>
    <dbReference type="NCBI Taxonomy" id="77055"/>
    <lineage>
        <taxon>Eukaryota</taxon>
        <taxon>Viridiplantae</taxon>
        <taxon>Streptophyta</taxon>
        <taxon>Embryophyta</taxon>
        <taxon>Tracheophyta</taxon>
        <taxon>Spermatophyta</taxon>
        <taxon>Magnoliopsida</taxon>
        <taxon>eudicotyledons</taxon>
        <taxon>Gunneridae</taxon>
        <taxon>Pentapetalae</taxon>
        <taxon>rosids</taxon>
        <taxon>fabids</taxon>
        <taxon>Malpighiales</taxon>
        <taxon>Salicaceae</taxon>
        <taxon>Flacourtieae</taxon>
        <taxon>Dovyalis</taxon>
    </lineage>
</organism>
<gene>
    <name evidence="10" type="ORF">DCAF_LOCUS8765</name>
</gene>
<keyword evidence="11" id="KW-1185">Reference proteome</keyword>
<keyword evidence="8" id="KW-0407">Ion channel</keyword>
<dbReference type="GO" id="GO:0016020">
    <property type="term" value="C:membrane"/>
    <property type="evidence" value="ECO:0007669"/>
    <property type="project" value="UniProtKB-SubCell"/>
</dbReference>
<proteinExistence type="inferred from homology"/>
<evidence type="ECO:0008006" key="12">
    <source>
        <dbReference type="Google" id="ProtNLM"/>
    </source>
</evidence>
<evidence type="ECO:0000313" key="10">
    <source>
        <dbReference type="EMBL" id="CAK7332017.1"/>
    </source>
</evidence>
<evidence type="ECO:0000256" key="3">
    <source>
        <dbReference type="ARBA" id="ARBA00022448"/>
    </source>
</evidence>
<comment type="caution">
    <text evidence="10">The sequence shown here is derived from an EMBL/GenBank/DDBJ whole genome shotgun (WGS) entry which is preliminary data.</text>
</comment>
<evidence type="ECO:0000256" key="7">
    <source>
        <dbReference type="ARBA" id="ARBA00023136"/>
    </source>
</evidence>
<feature type="transmembrane region" description="Helical" evidence="9">
    <location>
        <begin position="172"/>
        <end position="192"/>
    </location>
</feature>
<keyword evidence="7 9" id="KW-0472">Membrane</keyword>
<dbReference type="Pfam" id="PF11744">
    <property type="entry name" value="ALMT"/>
    <property type="match status" value="1"/>
</dbReference>
<comment type="similarity">
    <text evidence="2">Belongs to the aromatic acid exporter (TC 2.A.85) family.</text>
</comment>
<dbReference type="Proteomes" id="UP001314170">
    <property type="component" value="Unassembled WGS sequence"/>
</dbReference>
<dbReference type="EMBL" id="CAWUPB010000913">
    <property type="protein sequence ID" value="CAK7332017.1"/>
    <property type="molecule type" value="Genomic_DNA"/>
</dbReference>
<protein>
    <recommendedName>
        <fullName evidence="12">Aluminum-activated malate transporter 2-like</fullName>
    </recommendedName>
</protein>
<evidence type="ECO:0000256" key="8">
    <source>
        <dbReference type="ARBA" id="ARBA00023303"/>
    </source>
</evidence>
<dbReference type="AlphaFoldDB" id="A0AAV1RDJ9"/>
<keyword evidence="4 9" id="KW-0812">Transmembrane</keyword>
<feature type="transmembrane region" description="Helical" evidence="9">
    <location>
        <begin position="146"/>
        <end position="165"/>
    </location>
</feature>
<feature type="transmembrane region" description="Helical" evidence="9">
    <location>
        <begin position="49"/>
        <end position="68"/>
    </location>
</feature>
<sequence>MASPIQENDIGTCPRGCQWLKALPFKSSTKVVELLGKLKKLAKDDPRRIIHSFKVGLALTLVSLFYYFEPLYDGFGVNAIWAVLTVVVVFEFSVGKVGIDHNDKSGKPRATLGKGLNRMLSTLVAGALGVGAHHLATLSGQAGEPILIAIFVFVIAAIVTFTRFFPAVKARYDYGLTIFILTFCLVSVSGYRDDQVLKTAHMRLSTIIIGSSAAIIICICIFPVWIGEDLHNLVAGNMEKLGNYLEGFGSEYFEVSEERQASKDRSFLQEYASVLTSKSNEEAMANLARWEPGHGQFRFRHPWKQYLKIGTLTRECAYKIEALNSHLYSDNQVSLECGKALKELASATKRTRRTKSADPHIANAKLAAGNIKFLLKMNIWEGAVLMDIVPAAAVALLLLQVVESIEKISKAVQELATMAHFQSMEPTLSLKQPHLLHQGTVKRNSSMDAEIQVGFSSFDLDGDRN</sequence>
<evidence type="ECO:0000256" key="2">
    <source>
        <dbReference type="ARBA" id="ARBA00007079"/>
    </source>
</evidence>
<keyword evidence="5 9" id="KW-1133">Transmembrane helix</keyword>
<dbReference type="PANTHER" id="PTHR31086">
    <property type="entry name" value="ALUMINUM-ACTIVATED MALATE TRANSPORTER 10"/>
    <property type="match status" value="1"/>
</dbReference>
<evidence type="ECO:0000256" key="5">
    <source>
        <dbReference type="ARBA" id="ARBA00022989"/>
    </source>
</evidence>
<keyword evidence="6" id="KW-0406">Ion transport</keyword>
<dbReference type="GO" id="GO:0015743">
    <property type="term" value="P:malate transport"/>
    <property type="evidence" value="ECO:0007669"/>
    <property type="project" value="InterPro"/>
</dbReference>
<evidence type="ECO:0000256" key="1">
    <source>
        <dbReference type="ARBA" id="ARBA00004141"/>
    </source>
</evidence>
<evidence type="ECO:0000256" key="9">
    <source>
        <dbReference type="SAM" id="Phobius"/>
    </source>
</evidence>
<comment type="subcellular location">
    <subcellularLocation>
        <location evidence="1">Membrane</location>
        <topology evidence="1">Multi-pass membrane protein</topology>
    </subcellularLocation>
</comment>
<evidence type="ECO:0000313" key="11">
    <source>
        <dbReference type="Proteomes" id="UP001314170"/>
    </source>
</evidence>
<keyword evidence="3" id="KW-0813">Transport</keyword>
<accession>A0AAV1RDJ9</accession>